<gene>
    <name evidence="2" type="ORF">BU24DRAFT_466618</name>
</gene>
<evidence type="ECO:0000313" key="2">
    <source>
        <dbReference type="EMBL" id="KAF2010854.1"/>
    </source>
</evidence>
<dbReference type="OrthoDB" id="3787959at2759"/>
<sequence length="250" mass="28853">MSWAANRITKRVEDRAYSLLGLFDVNMAMIYGEREKAFLRLQQHIIQKCRDESIFAWAMDDSMGEYWSIYAPSPSFFSQLSINLPVRSCSPSERKALLNCTSEFHPDSRFYIITTITQDSKGYVRVRDSEGKSEGLISAHSIRHYHPTLLRFPIDPRRPPNPIFYGFWLHTLQPPGNDETTPMILSSAEPPEPDHVRQTNRRANTGIVHFKAQGQASTRPPWSQIRWMKVGFDADYNPVTTSYRVIVQIQ</sequence>
<keyword evidence="3" id="KW-1185">Reference proteome</keyword>
<organism evidence="2 3">
    <name type="scientific">Aaosphaeria arxii CBS 175.79</name>
    <dbReference type="NCBI Taxonomy" id="1450172"/>
    <lineage>
        <taxon>Eukaryota</taxon>
        <taxon>Fungi</taxon>
        <taxon>Dikarya</taxon>
        <taxon>Ascomycota</taxon>
        <taxon>Pezizomycotina</taxon>
        <taxon>Dothideomycetes</taxon>
        <taxon>Pleosporomycetidae</taxon>
        <taxon>Pleosporales</taxon>
        <taxon>Pleosporales incertae sedis</taxon>
        <taxon>Aaosphaeria</taxon>
    </lineage>
</organism>
<evidence type="ECO:0000259" key="1">
    <source>
        <dbReference type="Pfam" id="PF26640"/>
    </source>
</evidence>
<dbReference type="Pfam" id="PF26640">
    <property type="entry name" value="DUF8212"/>
    <property type="match status" value="1"/>
</dbReference>
<feature type="domain" description="DUF8212" evidence="1">
    <location>
        <begin position="36"/>
        <end position="58"/>
    </location>
</feature>
<evidence type="ECO:0000313" key="3">
    <source>
        <dbReference type="Proteomes" id="UP000799778"/>
    </source>
</evidence>
<dbReference type="PANTHER" id="PTHR10622">
    <property type="entry name" value="HET DOMAIN-CONTAINING PROTEIN"/>
    <property type="match status" value="1"/>
</dbReference>
<accession>A0A6A5XDK7</accession>
<dbReference type="Proteomes" id="UP000799778">
    <property type="component" value="Unassembled WGS sequence"/>
</dbReference>
<dbReference type="EMBL" id="ML978075">
    <property type="protein sequence ID" value="KAF2010854.1"/>
    <property type="molecule type" value="Genomic_DNA"/>
</dbReference>
<proteinExistence type="predicted"/>
<dbReference type="InterPro" id="IPR058525">
    <property type="entry name" value="DUF8212"/>
</dbReference>
<protein>
    <recommendedName>
        <fullName evidence="1">DUF8212 domain-containing protein</fullName>
    </recommendedName>
</protein>
<dbReference type="GeneID" id="54289778"/>
<dbReference type="AlphaFoldDB" id="A0A6A5XDK7"/>
<name>A0A6A5XDK7_9PLEO</name>
<dbReference type="PANTHER" id="PTHR10622:SF10">
    <property type="entry name" value="HET DOMAIN-CONTAINING PROTEIN"/>
    <property type="match status" value="1"/>
</dbReference>
<dbReference type="RefSeq" id="XP_033379193.1">
    <property type="nucleotide sequence ID" value="XM_033532381.1"/>
</dbReference>
<reference evidence="2" key="1">
    <citation type="journal article" date="2020" name="Stud. Mycol.">
        <title>101 Dothideomycetes genomes: a test case for predicting lifestyles and emergence of pathogens.</title>
        <authorList>
            <person name="Haridas S."/>
            <person name="Albert R."/>
            <person name="Binder M."/>
            <person name="Bloem J."/>
            <person name="Labutti K."/>
            <person name="Salamov A."/>
            <person name="Andreopoulos B."/>
            <person name="Baker S."/>
            <person name="Barry K."/>
            <person name="Bills G."/>
            <person name="Bluhm B."/>
            <person name="Cannon C."/>
            <person name="Castanera R."/>
            <person name="Culley D."/>
            <person name="Daum C."/>
            <person name="Ezra D."/>
            <person name="Gonzalez J."/>
            <person name="Henrissat B."/>
            <person name="Kuo A."/>
            <person name="Liang C."/>
            <person name="Lipzen A."/>
            <person name="Lutzoni F."/>
            <person name="Magnuson J."/>
            <person name="Mondo S."/>
            <person name="Nolan M."/>
            <person name="Ohm R."/>
            <person name="Pangilinan J."/>
            <person name="Park H.-J."/>
            <person name="Ramirez L."/>
            <person name="Alfaro M."/>
            <person name="Sun H."/>
            <person name="Tritt A."/>
            <person name="Yoshinaga Y."/>
            <person name="Zwiers L.-H."/>
            <person name="Turgeon B."/>
            <person name="Goodwin S."/>
            <person name="Spatafora J."/>
            <person name="Crous P."/>
            <person name="Grigoriev I."/>
        </authorList>
    </citation>
    <scope>NUCLEOTIDE SEQUENCE</scope>
    <source>
        <strain evidence="2">CBS 175.79</strain>
    </source>
</reference>